<dbReference type="EMBL" id="HBEL01018628">
    <property type="protein sequence ID" value="CAD8412722.1"/>
    <property type="molecule type" value="Transcribed_RNA"/>
</dbReference>
<dbReference type="AlphaFoldDB" id="A0A7S0C6A5"/>
<proteinExistence type="predicted"/>
<protein>
    <submittedName>
        <fullName evidence="2">Uncharacterized protein</fullName>
    </submittedName>
</protein>
<feature type="compositionally biased region" description="Basic and acidic residues" evidence="1">
    <location>
        <begin position="196"/>
        <end position="205"/>
    </location>
</feature>
<evidence type="ECO:0000313" key="2">
    <source>
        <dbReference type="EMBL" id="CAD8412722.1"/>
    </source>
</evidence>
<name>A0A7S0C6A5_9STRA</name>
<dbReference type="Gene3D" id="1.10.8.60">
    <property type="match status" value="1"/>
</dbReference>
<gene>
    <name evidence="2" type="ORF">PINE0816_LOCUS8851</name>
</gene>
<sequence length="214" mass="24112">MGYNIRMDATDDALTAISELAEREGTGARGLVTILERTLREHKFELPSTSVTRFEMDADTVRTPNRSLKQLLKSESAGDGAGIKLRDLKRWETKLNRKLPDLVSAWLTDDAQTYLLRRSMSKKHEHQSAFSFAGQYFGTMLEKVILLIHGKTGQAAFPISLDVAMDPEVELRKWMSSLEGTSEDESDVVVDATVLEESKRDVDPPRKKKVRSDK</sequence>
<accession>A0A7S0C6A5</accession>
<feature type="region of interest" description="Disordered" evidence="1">
    <location>
        <begin position="195"/>
        <end position="214"/>
    </location>
</feature>
<reference evidence="2" key="1">
    <citation type="submission" date="2021-01" db="EMBL/GenBank/DDBJ databases">
        <authorList>
            <person name="Corre E."/>
            <person name="Pelletier E."/>
            <person name="Niang G."/>
            <person name="Scheremetjew M."/>
            <person name="Finn R."/>
            <person name="Kale V."/>
            <person name="Holt S."/>
            <person name="Cochrane G."/>
            <person name="Meng A."/>
            <person name="Brown T."/>
            <person name="Cohen L."/>
        </authorList>
    </citation>
    <scope>NUCLEOTIDE SEQUENCE</scope>
    <source>
        <strain evidence="2">CCAP1064/1</strain>
    </source>
</reference>
<organism evidence="2">
    <name type="scientific">Proboscia inermis</name>
    <dbReference type="NCBI Taxonomy" id="420281"/>
    <lineage>
        <taxon>Eukaryota</taxon>
        <taxon>Sar</taxon>
        <taxon>Stramenopiles</taxon>
        <taxon>Ochrophyta</taxon>
        <taxon>Bacillariophyta</taxon>
        <taxon>Coscinodiscophyceae</taxon>
        <taxon>Rhizosoleniophycidae</taxon>
        <taxon>Rhizosoleniales</taxon>
        <taxon>Rhizosoleniaceae</taxon>
        <taxon>Proboscia</taxon>
    </lineage>
</organism>
<evidence type="ECO:0000256" key="1">
    <source>
        <dbReference type="SAM" id="MobiDB-lite"/>
    </source>
</evidence>